<keyword evidence="5" id="KW-1133">Transmembrane helix</keyword>
<feature type="domain" description="RING-CH-type" evidence="6">
    <location>
        <begin position="34"/>
        <end position="97"/>
    </location>
</feature>
<keyword evidence="5" id="KW-0812">Transmembrane</keyword>
<evidence type="ECO:0000256" key="3">
    <source>
        <dbReference type="ARBA" id="ARBA00022833"/>
    </source>
</evidence>
<dbReference type="InterPro" id="IPR013083">
    <property type="entry name" value="Znf_RING/FYVE/PHD"/>
</dbReference>
<feature type="transmembrane region" description="Helical" evidence="5">
    <location>
        <begin position="414"/>
        <end position="431"/>
    </location>
</feature>
<evidence type="ECO:0000256" key="1">
    <source>
        <dbReference type="ARBA" id="ARBA00022723"/>
    </source>
</evidence>
<feature type="transmembrane region" description="Helical" evidence="5">
    <location>
        <begin position="130"/>
        <end position="150"/>
    </location>
</feature>
<dbReference type="InterPro" id="IPR011016">
    <property type="entry name" value="Znf_RING-CH"/>
</dbReference>
<keyword evidence="5" id="KW-0472">Membrane</keyword>
<dbReference type="CDD" id="cd16495">
    <property type="entry name" value="RING_CH-C4HC3_MARCH"/>
    <property type="match status" value="1"/>
</dbReference>
<protein>
    <submittedName>
        <fullName evidence="7">Putative Zn-finger domain protein</fullName>
    </submittedName>
</protein>
<sequence length="822" mass="92903">MDALPAQEAAAAGDSNNAGRTPEHEEWPDGVATADECRGGDCWICRDSENTVENPLLTNRCLCRGSIGWVHRECIDLWVFSQRRTQCPSCHAHYNIESAGEEKVPSLWSDEVRLLLHDLIAPLMVKAANILLGLMVNGLVVAFLTGAAFYHRDVLQHLPHQWFVGDSTVPISSGSTGHSHNKTSAIASVYSDGSVLSIGALFNISPPGVTEVLPPSHAETAGALRGFWLWCSVMLFGWICTTLWRCTWTGWKQWWSVFRPENVAEVPKPQPFTLVERVHSFMDVLIKWTGCSYTMLRERTVELSVLMPFAYILSFPCGKLLAVVLPILGMVVLRFLFERKTINDCMRRFEEANERKHTATDFDIIMWFVTYIAEIVLFSFLLPISGGIVVHFAVSPYLAYFPVSVSEMLEECSLLHIFMYWFLGTVFSLSLMHTESKVIVNLFAPGVDLFFIRSMNLSIESDAMYWDFILAQVFDADPLRVLYDFSRMAAIDLVVLYFFLSVPLQIVFGLSSSIASFAYGLEGDVFSTPLPSGFPSPALELLFNESESFLSVLAEEHPLTTFGGLALDLRMLILRIYEYVPLTSVLRLCKYILQSPTCLKWLVNGLVVVGMGTAVVCLQVFPIQWTQLRVLHPVTTWLARYVVHMEDFLFDRQREALLNHWLRTDGLDELPMPQLPVASAFIRRERALPQGLLRPKWLKFRLIVFSFLFLLVSGALFWVGPMVIMALLLPICPYSVPLVCLTLNLLFLVANPKLYYAAMVEFVLLCIIFVLGALLKLLTCVRFIFSLSQRQLVRETVEFAYRFQRTVGAYREEVEDADAESG</sequence>
<gene>
    <name evidence="7" type="ORF">TVY486_0303480</name>
</gene>
<dbReference type="Pfam" id="PF12906">
    <property type="entry name" value="RINGv"/>
    <property type="match status" value="1"/>
</dbReference>
<dbReference type="PANTHER" id="PTHR20893">
    <property type="entry name" value="LD08641P"/>
    <property type="match status" value="1"/>
</dbReference>
<name>G0TT91_TRYVY</name>
<evidence type="ECO:0000256" key="5">
    <source>
        <dbReference type="SAM" id="Phobius"/>
    </source>
</evidence>
<feature type="transmembrane region" description="Helical" evidence="5">
    <location>
        <begin position="364"/>
        <end position="394"/>
    </location>
</feature>
<evidence type="ECO:0000259" key="6">
    <source>
        <dbReference type="PROSITE" id="PS51292"/>
    </source>
</evidence>
<feature type="transmembrane region" description="Helical" evidence="5">
    <location>
        <begin position="762"/>
        <end position="785"/>
    </location>
</feature>
<feature type="region of interest" description="Disordered" evidence="4">
    <location>
        <begin position="1"/>
        <end position="30"/>
    </location>
</feature>
<dbReference type="GO" id="GO:0008270">
    <property type="term" value="F:zinc ion binding"/>
    <property type="evidence" value="ECO:0007669"/>
    <property type="project" value="UniProtKB-KW"/>
</dbReference>
<dbReference type="OMA" id="IVTHRCR"/>
<organism evidence="7">
    <name type="scientific">Trypanosoma vivax (strain Y486)</name>
    <dbReference type="NCBI Taxonomy" id="1055687"/>
    <lineage>
        <taxon>Eukaryota</taxon>
        <taxon>Discoba</taxon>
        <taxon>Euglenozoa</taxon>
        <taxon>Kinetoplastea</taxon>
        <taxon>Metakinetoplastina</taxon>
        <taxon>Trypanosomatida</taxon>
        <taxon>Trypanosomatidae</taxon>
        <taxon>Trypanosoma</taxon>
        <taxon>Duttonella</taxon>
    </lineage>
</organism>
<feature type="transmembrane region" description="Helical" evidence="5">
    <location>
        <begin position="438"/>
        <end position="457"/>
    </location>
</feature>
<keyword evidence="2" id="KW-0863">Zinc-finger</keyword>
<evidence type="ECO:0000256" key="2">
    <source>
        <dbReference type="ARBA" id="ARBA00022771"/>
    </source>
</evidence>
<dbReference type="PROSITE" id="PS51292">
    <property type="entry name" value="ZF_RING_CH"/>
    <property type="match status" value="1"/>
</dbReference>
<evidence type="ECO:0000313" key="7">
    <source>
        <dbReference type="EMBL" id="CCC47172.1"/>
    </source>
</evidence>
<feature type="transmembrane region" description="Helical" evidence="5">
    <location>
        <begin position="700"/>
        <end position="719"/>
    </location>
</feature>
<feature type="transmembrane region" description="Helical" evidence="5">
    <location>
        <begin position="309"/>
        <end position="337"/>
    </location>
</feature>
<dbReference type="EMBL" id="HE573019">
    <property type="protein sequence ID" value="CCC47172.1"/>
    <property type="molecule type" value="Genomic_DNA"/>
</dbReference>
<feature type="transmembrane region" description="Helical" evidence="5">
    <location>
        <begin position="726"/>
        <end position="750"/>
    </location>
</feature>
<dbReference type="SUPFAM" id="SSF57850">
    <property type="entry name" value="RING/U-box"/>
    <property type="match status" value="1"/>
</dbReference>
<feature type="transmembrane region" description="Helical" evidence="5">
    <location>
        <begin position="495"/>
        <end position="521"/>
    </location>
</feature>
<keyword evidence="1" id="KW-0479">Metal-binding</keyword>
<feature type="transmembrane region" description="Helical" evidence="5">
    <location>
        <begin position="227"/>
        <end position="244"/>
    </location>
</feature>
<proteinExistence type="predicted"/>
<dbReference type="VEuPathDB" id="TriTrypDB:TvY486_0303480"/>
<dbReference type="SMART" id="SM00744">
    <property type="entry name" value="RINGv"/>
    <property type="match status" value="1"/>
</dbReference>
<reference evidence="7" key="1">
    <citation type="journal article" date="2012" name="Proc. Natl. Acad. Sci. U.S.A.">
        <title>Antigenic diversity is generated by distinct evolutionary mechanisms in African trypanosome species.</title>
        <authorList>
            <person name="Jackson A.P."/>
            <person name="Berry A."/>
            <person name="Aslett M."/>
            <person name="Allison H.C."/>
            <person name="Burton P."/>
            <person name="Vavrova-Anderson J."/>
            <person name="Brown R."/>
            <person name="Browne H."/>
            <person name="Corton N."/>
            <person name="Hauser H."/>
            <person name="Gamble J."/>
            <person name="Gilderthorp R."/>
            <person name="Marcello L."/>
            <person name="McQuillan J."/>
            <person name="Otto T.D."/>
            <person name="Quail M.A."/>
            <person name="Sanders M.J."/>
            <person name="van Tonder A."/>
            <person name="Ginger M.L."/>
            <person name="Field M.C."/>
            <person name="Barry J.D."/>
            <person name="Hertz-Fowler C."/>
            <person name="Berriman M."/>
        </authorList>
    </citation>
    <scope>NUCLEOTIDE SEQUENCE</scope>
    <source>
        <strain evidence="7">Y486</strain>
    </source>
</reference>
<evidence type="ECO:0000256" key="4">
    <source>
        <dbReference type="SAM" id="MobiDB-lite"/>
    </source>
</evidence>
<keyword evidence="3" id="KW-0862">Zinc</keyword>
<dbReference type="Gene3D" id="3.30.40.10">
    <property type="entry name" value="Zinc/RING finger domain, C3HC4 (zinc finger)"/>
    <property type="match status" value="1"/>
</dbReference>
<accession>G0TT91</accession>
<dbReference type="PANTHER" id="PTHR20893:SF2">
    <property type="entry name" value="LD08641P"/>
    <property type="match status" value="1"/>
</dbReference>
<feature type="transmembrane region" description="Helical" evidence="5">
    <location>
        <begin position="601"/>
        <end position="621"/>
    </location>
</feature>
<dbReference type="AlphaFoldDB" id="G0TT91"/>